<sequence length="483" mass="50869">MEKALLPKHRWYPEASLMHADGGNSGSTDWPGPVGLNTSSSSSALDAVGVLLWGSNHTMVVGYVDMTTNPITLGLVVRNATTLQVLGQWPAPANETLNLAYIELIAGDASDRVIVSSQQGRIYSLSISHCPGSAKFTMDRKIDLSLGDILSEGETLLNAMVDTDDNIWFTTGYINGTSGLTGGSTASPNSTTLGFVTPDNAIKRIHIAGQVVENGIAVSGTTSFIVMGPTDGINATGYLAAYRSDEPSNGGIDQVWKLPYSAGSTTKPGAFSRGSGSTPALLGDQFVAVTDNADGQINLIVAHQNTTTNQLACKVPLFMPGSVANDFSATVHFDGTLYSVMLINNYGAPQIFSGQGSTDINGSFNNKTMMPGGLTRVDVDTTGAACGVRWVSNITTTAVPILSTATGLLYVYSQDPGLALKGEYVWYLVAVSWDTGDVAWKVKMGSGGIFNDNWLSATLGPDGTFYQWVIGGLAMVKDFGSFY</sequence>
<dbReference type="InParanoid" id="W3X7U7"/>
<dbReference type="RefSeq" id="XP_007833878.1">
    <property type="nucleotide sequence ID" value="XM_007835687.1"/>
</dbReference>
<accession>W3X7U7</accession>
<dbReference type="EMBL" id="KI912112">
    <property type="protein sequence ID" value="ETS82104.1"/>
    <property type="molecule type" value="Genomic_DNA"/>
</dbReference>
<dbReference type="KEGG" id="pfy:PFICI_07106"/>
<gene>
    <name evidence="1" type="ORF">PFICI_07106</name>
</gene>
<evidence type="ECO:0000313" key="2">
    <source>
        <dbReference type="Proteomes" id="UP000030651"/>
    </source>
</evidence>
<name>W3X7U7_PESFW</name>
<protein>
    <submittedName>
        <fullName evidence="1">Uncharacterized protein</fullName>
    </submittedName>
</protein>
<reference evidence="2" key="1">
    <citation type="journal article" date="2015" name="BMC Genomics">
        <title>Genomic and transcriptomic analysis of the endophytic fungus Pestalotiopsis fici reveals its lifestyle and high potential for synthesis of natural products.</title>
        <authorList>
            <person name="Wang X."/>
            <person name="Zhang X."/>
            <person name="Liu L."/>
            <person name="Xiang M."/>
            <person name="Wang W."/>
            <person name="Sun X."/>
            <person name="Che Y."/>
            <person name="Guo L."/>
            <person name="Liu G."/>
            <person name="Guo L."/>
            <person name="Wang C."/>
            <person name="Yin W.B."/>
            <person name="Stadler M."/>
            <person name="Zhang X."/>
            <person name="Liu X."/>
        </authorList>
    </citation>
    <scope>NUCLEOTIDE SEQUENCE [LARGE SCALE GENOMIC DNA]</scope>
    <source>
        <strain evidence="2">W106-1 / CGMCC3.15140</strain>
    </source>
</reference>
<organism evidence="1 2">
    <name type="scientific">Pestalotiopsis fici (strain W106-1 / CGMCC3.15140)</name>
    <dbReference type="NCBI Taxonomy" id="1229662"/>
    <lineage>
        <taxon>Eukaryota</taxon>
        <taxon>Fungi</taxon>
        <taxon>Dikarya</taxon>
        <taxon>Ascomycota</taxon>
        <taxon>Pezizomycotina</taxon>
        <taxon>Sordariomycetes</taxon>
        <taxon>Xylariomycetidae</taxon>
        <taxon>Amphisphaeriales</taxon>
        <taxon>Sporocadaceae</taxon>
        <taxon>Pestalotiopsis</taxon>
    </lineage>
</organism>
<dbReference type="GeneID" id="19272119"/>
<dbReference type="eggNOG" id="ENOG502S93Z">
    <property type="taxonomic scope" value="Eukaryota"/>
</dbReference>
<dbReference type="HOGENOM" id="CLU_040418_1_0_1"/>
<dbReference type="OrthoDB" id="4818326at2759"/>
<dbReference type="AlphaFoldDB" id="W3X7U7"/>
<keyword evidence="2" id="KW-1185">Reference proteome</keyword>
<dbReference type="Proteomes" id="UP000030651">
    <property type="component" value="Unassembled WGS sequence"/>
</dbReference>
<evidence type="ECO:0000313" key="1">
    <source>
        <dbReference type="EMBL" id="ETS82104.1"/>
    </source>
</evidence>
<proteinExistence type="predicted"/>